<name>M0NDI9_9EURY</name>
<reference evidence="3 4" key="1">
    <citation type="journal article" date="2014" name="PLoS Genet.">
        <title>Phylogenetically driven sequencing of extremely halophilic archaea reveals strategies for static and dynamic osmo-response.</title>
        <authorList>
            <person name="Becker E.A."/>
            <person name="Seitzer P.M."/>
            <person name="Tritt A."/>
            <person name="Larsen D."/>
            <person name="Krusor M."/>
            <person name="Yao A.I."/>
            <person name="Wu D."/>
            <person name="Madern D."/>
            <person name="Eisen J.A."/>
            <person name="Darling A.E."/>
            <person name="Facciotti M.T."/>
        </authorList>
    </citation>
    <scope>NUCLEOTIDE SEQUENCE [LARGE SCALE GENOMIC DNA]</scope>
    <source>
        <strain evidence="3 4">DSM 8989</strain>
    </source>
</reference>
<dbReference type="EMBL" id="AOME01000002">
    <property type="protein sequence ID" value="EMA55921.1"/>
    <property type="molecule type" value="Genomic_DNA"/>
</dbReference>
<organism evidence="3 4">
    <name type="scientific">Halococcus salifodinae DSM 8989</name>
    <dbReference type="NCBI Taxonomy" id="1227456"/>
    <lineage>
        <taxon>Archaea</taxon>
        <taxon>Methanobacteriati</taxon>
        <taxon>Methanobacteriota</taxon>
        <taxon>Stenosarchaea group</taxon>
        <taxon>Halobacteria</taxon>
        <taxon>Halobacteriales</taxon>
        <taxon>Halococcaceae</taxon>
        <taxon>Halococcus</taxon>
    </lineage>
</organism>
<dbReference type="AlphaFoldDB" id="M0NDI9"/>
<keyword evidence="4" id="KW-1185">Reference proteome</keyword>
<evidence type="ECO:0000259" key="2">
    <source>
        <dbReference type="Pfam" id="PF20068"/>
    </source>
</evidence>
<evidence type="ECO:0000256" key="1">
    <source>
        <dbReference type="SAM" id="Coils"/>
    </source>
</evidence>
<keyword evidence="1" id="KW-0175">Coiled coil</keyword>
<dbReference type="STRING" id="1227456.C450_00325"/>
<evidence type="ECO:0000313" key="4">
    <source>
        <dbReference type="Proteomes" id="UP000011625"/>
    </source>
</evidence>
<dbReference type="NCBIfam" id="TIGR04354">
    <property type="entry name" value="amphi-Trp"/>
    <property type="match status" value="1"/>
</dbReference>
<sequence length="81" mass="8934">MVDTTTASQTVSREDVAGELESLANELRDTESEIDVAVGNKSVTLSPDETVEYDIEVSEREPMIGDKRESISIEVSWKADE</sequence>
<gene>
    <name evidence="3" type="ORF">C450_00325</name>
</gene>
<dbReference type="InterPro" id="IPR027598">
    <property type="entry name" value="Amphi-Trp_dom"/>
</dbReference>
<proteinExistence type="predicted"/>
<accession>M0NDI9</accession>
<evidence type="ECO:0000313" key="3">
    <source>
        <dbReference type="EMBL" id="EMA55921.1"/>
    </source>
</evidence>
<protein>
    <recommendedName>
        <fullName evidence="2">Amphi-Trp domain-containing protein</fullName>
    </recommendedName>
</protein>
<dbReference type="Pfam" id="PF20068">
    <property type="entry name" value="Amphi-Trp"/>
    <property type="match status" value="1"/>
</dbReference>
<dbReference type="RefSeq" id="WP_005038599.1">
    <property type="nucleotide sequence ID" value="NZ_AOME01000002.1"/>
</dbReference>
<feature type="coiled-coil region" evidence="1">
    <location>
        <begin position="13"/>
        <end position="40"/>
    </location>
</feature>
<dbReference type="Proteomes" id="UP000011625">
    <property type="component" value="Unassembled WGS sequence"/>
</dbReference>
<comment type="caution">
    <text evidence="3">The sequence shown here is derived from an EMBL/GenBank/DDBJ whole genome shotgun (WGS) entry which is preliminary data.</text>
</comment>
<dbReference type="PATRIC" id="fig|1227456.3.peg.70"/>
<dbReference type="OrthoDB" id="282103at2157"/>
<feature type="domain" description="Amphi-Trp" evidence="2">
    <location>
        <begin position="8"/>
        <end position="80"/>
    </location>
</feature>